<keyword evidence="4" id="KW-0520">NAD</keyword>
<dbReference type="EMBL" id="QKOF01000006">
    <property type="protein sequence ID" value="MBE2900362.1"/>
    <property type="molecule type" value="Genomic_DNA"/>
</dbReference>
<evidence type="ECO:0000256" key="6">
    <source>
        <dbReference type="ARBA" id="ARBA00047561"/>
    </source>
</evidence>
<dbReference type="Gene3D" id="3.40.50.720">
    <property type="entry name" value="NAD(P)-binding Rossmann-like Domain"/>
    <property type="match status" value="1"/>
</dbReference>
<dbReference type="EC" id="1.3.1.76" evidence="2"/>
<keyword evidence="5" id="KW-0627">Porphyrin biosynthesis</keyword>
<evidence type="ECO:0000256" key="4">
    <source>
        <dbReference type="ARBA" id="ARBA00023027"/>
    </source>
</evidence>
<dbReference type="SUPFAM" id="SSF51735">
    <property type="entry name" value="NAD(P)-binding Rossmann-fold domains"/>
    <property type="match status" value="1"/>
</dbReference>
<comment type="catalytic activity">
    <reaction evidence="6">
        <text>precorrin-2 + NAD(+) = sirohydrochlorin + NADH + 2 H(+)</text>
        <dbReference type="Rhea" id="RHEA:15613"/>
        <dbReference type="ChEBI" id="CHEBI:15378"/>
        <dbReference type="ChEBI" id="CHEBI:57540"/>
        <dbReference type="ChEBI" id="CHEBI:57945"/>
        <dbReference type="ChEBI" id="CHEBI:58351"/>
        <dbReference type="ChEBI" id="CHEBI:58827"/>
        <dbReference type="EC" id="1.3.1.76"/>
    </reaction>
</comment>
<name>A0A842YLD6_METTF</name>
<dbReference type="Gene3D" id="3.30.160.110">
    <property type="entry name" value="Siroheme synthase, domain 2"/>
    <property type="match status" value="1"/>
</dbReference>
<evidence type="ECO:0000313" key="8">
    <source>
        <dbReference type="Proteomes" id="UP000646659"/>
    </source>
</evidence>
<dbReference type="NCBIfam" id="TIGR01470">
    <property type="entry name" value="cysG_Nterm"/>
    <property type="match status" value="1"/>
</dbReference>
<dbReference type="OrthoDB" id="10510at2157"/>
<dbReference type="InterPro" id="IPR036291">
    <property type="entry name" value="NAD(P)-bd_dom_sf"/>
</dbReference>
<dbReference type="GO" id="GO:0043115">
    <property type="term" value="F:precorrin-2 dehydrogenase activity"/>
    <property type="evidence" value="ECO:0007669"/>
    <property type="project" value="UniProtKB-EC"/>
</dbReference>
<dbReference type="UniPathway" id="UPA00262">
    <property type="reaction ID" value="UER00222"/>
</dbReference>
<dbReference type="GO" id="GO:0004325">
    <property type="term" value="F:ferrochelatase activity"/>
    <property type="evidence" value="ECO:0007669"/>
    <property type="project" value="InterPro"/>
</dbReference>
<proteinExistence type="predicted"/>
<dbReference type="Pfam" id="PF13241">
    <property type="entry name" value="NAD_binding_7"/>
    <property type="match status" value="1"/>
</dbReference>
<keyword evidence="3" id="KW-0560">Oxidoreductase</keyword>
<evidence type="ECO:0000256" key="5">
    <source>
        <dbReference type="ARBA" id="ARBA00023244"/>
    </source>
</evidence>
<evidence type="ECO:0000256" key="3">
    <source>
        <dbReference type="ARBA" id="ARBA00023002"/>
    </source>
</evidence>
<dbReference type="GO" id="GO:0019354">
    <property type="term" value="P:siroheme biosynthetic process"/>
    <property type="evidence" value="ECO:0007669"/>
    <property type="project" value="UniProtKB-UniPathway"/>
</dbReference>
<dbReference type="InterPro" id="IPR006367">
    <property type="entry name" value="Sirohaem_synthase_N"/>
</dbReference>
<dbReference type="AlphaFoldDB" id="A0A842YLD6"/>
<accession>A0A842YLD6</accession>
<dbReference type="InterPro" id="IPR028161">
    <property type="entry name" value="Met8-like"/>
</dbReference>
<comment type="caution">
    <text evidence="7">The sequence shown here is derived from an EMBL/GenBank/DDBJ whole genome shotgun (WGS) entry which is preliminary data.</text>
</comment>
<comment type="pathway">
    <text evidence="1">Porphyrin-containing compound metabolism; siroheme biosynthesis; sirohydrochlorin from precorrin-2: step 1/1.</text>
</comment>
<organism evidence="7 8">
    <name type="scientific">Methanothermobacter thermautotrophicus</name>
    <name type="common">Methanobacterium thermoformicicum</name>
    <dbReference type="NCBI Taxonomy" id="145262"/>
    <lineage>
        <taxon>Archaea</taxon>
        <taxon>Methanobacteriati</taxon>
        <taxon>Methanobacteriota</taxon>
        <taxon>Methanomada group</taxon>
        <taxon>Methanobacteria</taxon>
        <taxon>Methanobacteriales</taxon>
        <taxon>Methanobacteriaceae</taxon>
        <taxon>Methanothermobacter</taxon>
    </lineage>
</organism>
<sequence>MMSLTPLYIDMDGRRVLIVGSGAVGRRRAERFLEAGAEVAVIGTSEIEGTIHAGRDNLEYWVDWADLIVAASADEDLNERVTRLADGKLLNRADEPSRGNVVVPATFSIGDVSVSIFTGTRSPLMARYLRKRIQEAINPEDLLMIEVQDRARRVLMAETCDHRERRRILYEISEDPLVKEMIEGGDLDGAIERAEIIIRDMVGGCR</sequence>
<evidence type="ECO:0000256" key="2">
    <source>
        <dbReference type="ARBA" id="ARBA00012400"/>
    </source>
</evidence>
<gene>
    <name evidence="7" type="ORF">DNK57_06070</name>
</gene>
<evidence type="ECO:0000313" key="7">
    <source>
        <dbReference type="EMBL" id="MBE2900362.1"/>
    </source>
</evidence>
<dbReference type="Proteomes" id="UP000646659">
    <property type="component" value="Unassembled WGS sequence"/>
</dbReference>
<reference evidence="7" key="1">
    <citation type="submission" date="2018-06" db="EMBL/GenBank/DDBJ databases">
        <title>Draft genome sequence of Methanothermobacter thermautotrophicus Strain WHS, a thermophilic, hydrogenotrophic methanogen isolated from Washburn Hot Springs in Yellowstone National Park, USA.</title>
        <authorList>
            <person name="Mckay L.J."/>
            <person name="Klingelsmith K."/>
            <person name="Inskeep W.P."/>
            <person name="Fields M.W."/>
        </authorList>
    </citation>
    <scope>NUCLEOTIDE SEQUENCE</scope>
    <source>
        <strain evidence="7">WHS</strain>
    </source>
</reference>
<evidence type="ECO:0000256" key="1">
    <source>
        <dbReference type="ARBA" id="ARBA00005010"/>
    </source>
</evidence>
<dbReference type="PANTHER" id="PTHR35330:SF1">
    <property type="entry name" value="SIROHEME BIOSYNTHESIS PROTEIN MET8"/>
    <property type="match status" value="1"/>
</dbReference>
<dbReference type="SUPFAM" id="SSF75615">
    <property type="entry name" value="Siroheme synthase middle domains-like"/>
    <property type="match status" value="1"/>
</dbReference>
<protein>
    <recommendedName>
        <fullName evidence="2">precorrin-2 dehydrogenase</fullName>
        <ecNumber evidence="2">1.3.1.76</ecNumber>
    </recommendedName>
</protein>
<dbReference type="PANTHER" id="PTHR35330">
    <property type="entry name" value="SIROHEME BIOSYNTHESIS PROTEIN MET8"/>
    <property type="match status" value="1"/>
</dbReference>